<name>A0A3G9J1V7_9BACL</name>
<evidence type="ECO:0000313" key="2">
    <source>
        <dbReference type="Proteomes" id="UP000275368"/>
    </source>
</evidence>
<gene>
    <name evidence="1" type="ORF">Back11_58870</name>
</gene>
<dbReference type="AlphaFoldDB" id="A0A3G9J1V7"/>
<dbReference type="InterPro" id="IPR019690">
    <property type="entry name" value="DUF2569"/>
</dbReference>
<organism evidence="1 2">
    <name type="scientific">Paenibacillus baekrokdamisoli</name>
    <dbReference type="NCBI Taxonomy" id="1712516"/>
    <lineage>
        <taxon>Bacteria</taxon>
        <taxon>Bacillati</taxon>
        <taxon>Bacillota</taxon>
        <taxon>Bacilli</taxon>
        <taxon>Bacillales</taxon>
        <taxon>Paenibacillaceae</taxon>
        <taxon>Paenibacillus</taxon>
    </lineage>
</organism>
<accession>A0A3G9J1V7</accession>
<dbReference type="KEGG" id="pbk:Back11_58870"/>
<reference evidence="1 2" key="1">
    <citation type="submission" date="2018-11" db="EMBL/GenBank/DDBJ databases">
        <title>Complete genome sequence of Paenibacillus baekrokdamisoli strain KCTC 33723.</title>
        <authorList>
            <person name="Kang S.W."/>
            <person name="Lee K.C."/>
            <person name="Kim K.K."/>
            <person name="Kim J.S."/>
            <person name="Kim D.S."/>
            <person name="Ko S.H."/>
            <person name="Yang S.H."/>
            <person name="Lee J.S."/>
        </authorList>
    </citation>
    <scope>NUCLEOTIDE SEQUENCE [LARGE SCALE GENOMIC DNA]</scope>
    <source>
        <strain evidence="1 2">KCTC 33723</strain>
    </source>
</reference>
<sequence length="188" mass="21633">MSLSDDLEKTPVKNIESIEIPKTNKPYLYGFGGWLILFSIGIAFQFLGNFKLLIDNYEFATSDDFLNLTQVSSENYNSLWKPTIWFEMLGQASLVALALLIAFFCIKKSPKFKTISITYIVFSLVFQVILLLVLSKIQQDYTSELFSEGELYTDLIKSIIYSIIWIPYFLVSRRVKNTFTPSPELEQS</sequence>
<dbReference type="Proteomes" id="UP000275368">
    <property type="component" value="Chromosome"/>
</dbReference>
<evidence type="ECO:0000313" key="1">
    <source>
        <dbReference type="EMBL" id="BBH24542.1"/>
    </source>
</evidence>
<dbReference type="Pfam" id="PF10754">
    <property type="entry name" value="DUF2569"/>
    <property type="match status" value="1"/>
</dbReference>
<proteinExistence type="predicted"/>
<dbReference type="RefSeq" id="WP_164523041.1">
    <property type="nucleotide sequence ID" value="NZ_AP019308.1"/>
</dbReference>
<keyword evidence="2" id="KW-1185">Reference proteome</keyword>
<dbReference type="EMBL" id="AP019308">
    <property type="protein sequence ID" value="BBH24542.1"/>
    <property type="molecule type" value="Genomic_DNA"/>
</dbReference>
<protein>
    <submittedName>
        <fullName evidence="1">Uncharacterized protein</fullName>
    </submittedName>
</protein>